<dbReference type="AlphaFoldDB" id="A0A3A8IKT0"/>
<evidence type="ECO:0000313" key="2">
    <source>
        <dbReference type="EMBL" id="NOK34860.1"/>
    </source>
</evidence>
<feature type="chain" id="PRO_5044076135" evidence="1">
    <location>
        <begin position="38"/>
        <end position="194"/>
    </location>
</feature>
<proteinExistence type="predicted"/>
<name>A0A3A8IKT0_9BACT</name>
<organism evidence="2 3">
    <name type="scientific">Corallococcus exercitus</name>
    <dbReference type="NCBI Taxonomy" id="2316736"/>
    <lineage>
        <taxon>Bacteria</taxon>
        <taxon>Pseudomonadati</taxon>
        <taxon>Myxococcota</taxon>
        <taxon>Myxococcia</taxon>
        <taxon>Myxococcales</taxon>
        <taxon>Cystobacterineae</taxon>
        <taxon>Myxococcaceae</taxon>
        <taxon>Corallococcus</taxon>
    </lineage>
</organism>
<protein>
    <submittedName>
        <fullName evidence="2">Uncharacterized protein</fullName>
    </submittedName>
</protein>
<gene>
    <name evidence="2" type="ORF">HMI49_16800</name>
</gene>
<dbReference type="Proteomes" id="UP000563426">
    <property type="component" value="Unassembled WGS sequence"/>
</dbReference>
<evidence type="ECO:0000313" key="3">
    <source>
        <dbReference type="Proteomes" id="UP000563426"/>
    </source>
</evidence>
<dbReference type="EMBL" id="JABFJV010000085">
    <property type="protein sequence ID" value="NOK34860.1"/>
    <property type="molecule type" value="Genomic_DNA"/>
</dbReference>
<reference evidence="2 3" key="1">
    <citation type="submission" date="2020-05" db="EMBL/GenBank/DDBJ databases">
        <authorList>
            <person name="Whitworth D."/>
        </authorList>
    </citation>
    <scope>NUCLEOTIDE SEQUENCE [LARGE SCALE GENOMIC DNA]</scope>
    <source>
        <strain evidence="2 3">AB043B</strain>
    </source>
</reference>
<keyword evidence="3" id="KW-1185">Reference proteome</keyword>
<comment type="caution">
    <text evidence="2">The sequence shown here is derived from an EMBL/GenBank/DDBJ whole genome shotgun (WGS) entry which is preliminary data.</text>
</comment>
<dbReference type="OrthoDB" id="5514310at2"/>
<evidence type="ECO:0000256" key="1">
    <source>
        <dbReference type="SAM" id="SignalP"/>
    </source>
</evidence>
<feature type="signal peptide" evidence="1">
    <location>
        <begin position="1"/>
        <end position="37"/>
    </location>
</feature>
<accession>A0A3A8IKT0</accession>
<sequence>MTHHRESSPSSRLRHWASRLALLVACASVVATSQAISDDVFSDPYSGAPATLTTEAPKTRIPLVVLATASKSPDKIVEAELTVLVTATWRPADPSQTEGPWLRAVLVEGETEFSGPEAGILLLAGAPVTTEVQTYLSRECRLGSTCEWTANLDLELPPGAPAGKVELVWTATAQAHVVDTSSTPKGFKVIVSEP</sequence>
<dbReference type="RefSeq" id="WP_120523416.1">
    <property type="nucleotide sequence ID" value="NZ_JABFJV010000085.1"/>
</dbReference>
<keyword evidence="1" id="KW-0732">Signal</keyword>